<accession>A0A369VQI9</accession>
<evidence type="ECO:0000313" key="1">
    <source>
        <dbReference type="EMBL" id="RDE04666.1"/>
    </source>
</evidence>
<dbReference type="OrthoDB" id="7573103at2"/>
<name>A0A369VQI9_9SPHN</name>
<dbReference type="Proteomes" id="UP000253918">
    <property type="component" value="Unassembled WGS sequence"/>
</dbReference>
<proteinExistence type="predicted"/>
<evidence type="ECO:0000313" key="2">
    <source>
        <dbReference type="Proteomes" id="UP000253918"/>
    </source>
</evidence>
<keyword evidence="2" id="KW-1185">Reference proteome</keyword>
<reference evidence="1 2" key="1">
    <citation type="submission" date="2018-07" db="EMBL/GenBank/DDBJ databases">
        <title>a novel species of Sphingomonas isolated from the rhizosphere soil of Araceae plant.</title>
        <authorList>
            <person name="Zhiyong W."/>
            <person name="Qinglan Z."/>
            <person name="Zhiwei F."/>
            <person name="Ding X."/>
            <person name="Gejiao W."/>
            <person name="Shixue Z."/>
        </authorList>
    </citation>
    <scope>NUCLEOTIDE SEQUENCE [LARGE SCALE GENOMIC DNA]</scope>
    <source>
        <strain evidence="1 2">WZY 27</strain>
    </source>
</reference>
<comment type="caution">
    <text evidence="1">The sequence shown here is derived from an EMBL/GenBank/DDBJ whole genome shotgun (WGS) entry which is preliminary data.</text>
</comment>
<dbReference type="AlphaFoldDB" id="A0A369VQI9"/>
<sequence length="93" mass="10660">MTRRVRRTRTCDAPGCTVEVTRGILMCRPHWFALPRPLRQAINAAWKERRIHEWSANCLEARSFLARSAEPAPAVSAQRSYQLQAAMLGERPE</sequence>
<protein>
    <submittedName>
        <fullName evidence="1">Uncharacterized protein</fullName>
    </submittedName>
</protein>
<organism evidence="1 2">
    <name type="scientific">Sphingomonas aracearum</name>
    <dbReference type="NCBI Taxonomy" id="2283317"/>
    <lineage>
        <taxon>Bacteria</taxon>
        <taxon>Pseudomonadati</taxon>
        <taxon>Pseudomonadota</taxon>
        <taxon>Alphaproteobacteria</taxon>
        <taxon>Sphingomonadales</taxon>
        <taxon>Sphingomonadaceae</taxon>
        <taxon>Sphingomonas</taxon>
    </lineage>
</organism>
<gene>
    <name evidence="1" type="ORF">DVW87_13825</name>
</gene>
<dbReference type="RefSeq" id="WP_114688402.1">
    <property type="nucleotide sequence ID" value="NZ_QQNB01000003.1"/>
</dbReference>
<dbReference type="EMBL" id="QQNB01000003">
    <property type="protein sequence ID" value="RDE04666.1"/>
    <property type="molecule type" value="Genomic_DNA"/>
</dbReference>